<comment type="similarity">
    <text evidence="2">Belongs to the RNase H family.</text>
</comment>
<dbReference type="AlphaFoldDB" id="A0A4P9ZN01"/>
<dbReference type="InterPro" id="IPR011320">
    <property type="entry name" value="RNase_H1_N"/>
</dbReference>
<dbReference type="GO" id="GO:0000287">
    <property type="term" value="F:magnesium ion binding"/>
    <property type="evidence" value="ECO:0007669"/>
    <property type="project" value="InterPro"/>
</dbReference>
<keyword evidence="5" id="KW-0479">Metal-binding</keyword>
<evidence type="ECO:0000313" key="11">
    <source>
        <dbReference type="Proteomes" id="UP000268162"/>
    </source>
</evidence>
<evidence type="ECO:0000256" key="2">
    <source>
        <dbReference type="ARBA" id="ARBA00005300"/>
    </source>
</evidence>
<name>A0A4P9ZN01_9FUNG</name>
<evidence type="ECO:0000256" key="3">
    <source>
        <dbReference type="ARBA" id="ARBA00012180"/>
    </source>
</evidence>
<dbReference type="Pfam" id="PF00075">
    <property type="entry name" value="RNase_H"/>
    <property type="match status" value="1"/>
</dbReference>
<dbReference type="STRING" id="215637.A0A4P9ZN01"/>
<dbReference type="Pfam" id="PF01693">
    <property type="entry name" value="Cauli_VI"/>
    <property type="match status" value="1"/>
</dbReference>
<feature type="region of interest" description="Disordered" evidence="8">
    <location>
        <begin position="223"/>
        <end position="248"/>
    </location>
</feature>
<comment type="catalytic activity">
    <reaction evidence="1">
        <text>Endonucleolytic cleavage to 5'-phosphomonoester.</text>
        <dbReference type="EC" id="3.1.26.4"/>
    </reaction>
</comment>
<dbReference type="EMBL" id="ML003076">
    <property type="protein sequence ID" value="RKP34774.1"/>
    <property type="molecule type" value="Genomic_DNA"/>
</dbReference>
<gene>
    <name evidence="10" type="ORF">BJ085DRAFT_24477</name>
</gene>
<dbReference type="EC" id="3.1.26.4" evidence="3"/>
<dbReference type="PIRSF" id="PIRSF036852">
    <property type="entry name" value="Ribonuclease_H1_euk"/>
    <property type="match status" value="1"/>
</dbReference>
<keyword evidence="11" id="KW-1185">Reference proteome</keyword>
<accession>A0A4P9ZN01</accession>
<evidence type="ECO:0000256" key="5">
    <source>
        <dbReference type="ARBA" id="ARBA00022723"/>
    </source>
</evidence>
<evidence type="ECO:0000256" key="8">
    <source>
        <dbReference type="SAM" id="MobiDB-lite"/>
    </source>
</evidence>
<reference evidence="11" key="1">
    <citation type="journal article" date="2018" name="Nat. Microbiol.">
        <title>Leveraging single-cell genomics to expand the fungal tree of life.</title>
        <authorList>
            <person name="Ahrendt S.R."/>
            <person name="Quandt C.A."/>
            <person name="Ciobanu D."/>
            <person name="Clum A."/>
            <person name="Salamov A."/>
            <person name="Andreopoulos B."/>
            <person name="Cheng J.F."/>
            <person name="Woyke T."/>
            <person name="Pelin A."/>
            <person name="Henrissat B."/>
            <person name="Reynolds N.K."/>
            <person name="Benny G.L."/>
            <person name="Smith M.E."/>
            <person name="James T.Y."/>
            <person name="Grigoriev I.V."/>
        </authorList>
    </citation>
    <scope>NUCLEOTIDE SEQUENCE [LARGE SCALE GENOMIC DNA]</scope>
    <source>
        <strain evidence="11">RSA 468</strain>
    </source>
</reference>
<dbReference type="GO" id="GO:0004523">
    <property type="term" value="F:RNA-DNA hybrid ribonuclease activity"/>
    <property type="evidence" value="ECO:0007669"/>
    <property type="project" value="UniProtKB-EC"/>
</dbReference>
<dbReference type="GO" id="GO:0043137">
    <property type="term" value="P:DNA replication, removal of RNA primer"/>
    <property type="evidence" value="ECO:0007669"/>
    <property type="project" value="TreeGrafter"/>
</dbReference>
<keyword evidence="6" id="KW-0255">Endonuclease</keyword>
<dbReference type="PANTHER" id="PTHR10642:SF26">
    <property type="entry name" value="RIBONUCLEASE H1"/>
    <property type="match status" value="1"/>
</dbReference>
<evidence type="ECO:0000259" key="9">
    <source>
        <dbReference type="PROSITE" id="PS50879"/>
    </source>
</evidence>
<evidence type="ECO:0000256" key="4">
    <source>
        <dbReference type="ARBA" id="ARBA00022722"/>
    </source>
</evidence>
<keyword evidence="4" id="KW-0540">Nuclease</keyword>
<feature type="domain" description="RNase H type-1" evidence="9">
    <location>
        <begin position="97"/>
        <end position="244"/>
    </location>
</feature>
<evidence type="ECO:0000256" key="1">
    <source>
        <dbReference type="ARBA" id="ARBA00000077"/>
    </source>
</evidence>
<dbReference type="CDD" id="cd09280">
    <property type="entry name" value="RNase_HI_eukaryote_like"/>
    <property type="match status" value="1"/>
</dbReference>
<dbReference type="FunFam" id="3.30.420.10:FF:000115">
    <property type="entry name" value="Ribonuclease H"/>
    <property type="match status" value="1"/>
</dbReference>
<protein>
    <recommendedName>
        <fullName evidence="3">ribonuclease H</fullName>
        <ecNumber evidence="3">3.1.26.4</ecNumber>
    </recommendedName>
</protein>
<keyword evidence="7" id="KW-0378">Hydrolase</keyword>
<dbReference type="GO" id="GO:0003676">
    <property type="term" value="F:nucleic acid binding"/>
    <property type="evidence" value="ECO:0007669"/>
    <property type="project" value="InterPro"/>
</dbReference>
<dbReference type="PROSITE" id="PS50879">
    <property type="entry name" value="RNASE_H_1"/>
    <property type="match status" value="1"/>
</dbReference>
<dbReference type="InterPro" id="IPR050092">
    <property type="entry name" value="RNase_H"/>
</dbReference>
<dbReference type="InterPro" id="IPR012337">
    <property type="entry name" value="RNaseH-like_sf"/>
</dbReference>
<dbReference type="InterPro" id="IPR037056">
    <property type="entry name" value="RNase_H1_N_sf"/>
</dbReference>
<dbReference type="Gene3D" id="3.40.970.10">
    <property type="entry name" value="Ribonuclease H1, N-terminal domain"/>
    <property type="match status" value="1"/>
</dbReference>
<dbReference type="Gene3D" id="3.30.420.10">
    <property type="entry name" value="Ribonuclease H-like superfamily/Ribonuclease H"/>
    <property type="match status" value="1"/>
</dbReference>
<evidence type="ECO:0000256" key="7">
    <source>
        <dbReference type="ARBA" id="ARBA00022801"/>
    </source>
</evidence>
<dbReference type="InterPro" id="IPR036397">
    <property type="entry name" value="RNaseH_sf"/>
</dbReference>
<dbReference type="Proteomes" id="UP000268162">
    <property type="component" value="Unassembled WGS sequence"/>
</dbReference>
<organism evidence="10 11">
    <name type="scientific">Dimargaris cristalligena</name>
    <dbReference type="NCBI Taxonomy" id="215637"/>
    <lineage>
        <taxon>Eukaryota</taxon>
        <taxon>Fungi</taxon>
        <taxon>Fungi incertae sedis</taxon>
        <taxon>Zoopagomycota</taxon>
        <taxon>Kickxellomycotina</taxon>
        <taxon>Dimargaritomycetes</taxon>
        <taxon>Dimargaritales</taxon>
        <taxon>Dimargaritaceae</taxon>
        <taxon>Dimargaris</taxon>
    </lineage>
</organism>
<sequence>MLFSYRAICQQQVSEYSGAVHKKFTSRFEAERFIQETSTQGPLPDIPQSVTIETTKCVYCGKLIYSDSDLIAPKLVPPVKPKPALPVKPKSVPPVKPASYERVYTDGAAINNGRPGAIAGIGVYFGPNDPRNISEPLWDGNQTNQRAELAAILCALEMFSPHTPLEICTDSQYSIDCIRKWNHGWKKNNWKTATGGDVVNVDIIQGILEKIQVRAGPVKLTKVRGHSGDPGNDGADQLAVLGANKRTE</sequence>
<dbReference type="SUPFAM" id="SSF53098">
    <property type="entry name" value="Ribonuclease H-like"/>
    <property type="match status" value="1"/>
</dbReference>
<evidence type="ECO:0000313" key="10">
    <source>
        <dbReference type="EMBL" id="RKP34774.1"/>
    </source>
</evidence>
<proteinExistence type="inferred from homology"/>
<evidence type="ECO:0000256" key="6">
    <source>
        <dbReference type="ARBA" id="ARBA00022759"/>
    </source>
</evidence>
<dbReference type="PANTHER" id="PTHR10642">
    <property type="entry name" value="RIBONUCLEASE H1"/>
    <property type="match status" value="1"/>
</dbReference>
<dbReference type="InterPro" id="IPR002156">
    <property type="entry name" value="RNaseH_domain"/>
</dbReference>
<dbReference type="InterPro" id="IPR017067">
    <property type="entry name" value="RNase_H1_euk"/>
</dbReference>